<name>A0ABX8JCN7_9BACT</name>
<dbReference type="PANTHER" id="PTHR40057:SF1">
    <property type="entry name" value="SLR1162 PROTEIN"/>
    <property type="match status" value="1"/>
</dbReference>
<feature type="transmembrane region" description="Helical" evidence="1">
    <location>
        <begin position="128"/>
        <end position="146"/>
    </location>
</feature>
<reference evidence="3 4" key="1">
    <citation type="submission" date="2021-06" db="EMBL/GenBank/DDBJ databases">
        <title>Gemonas diversity in paddy soil.</title>
        <authorList>
            <person name="Liu G."/>
        </authorList>
    </citation>
    <scope>NUCLEOTIDE SEQUENCE [LARGE SCALE GENOMIC DNA]</scope>
    <source>
        <strain evidence="3 4">RG10</strain>
    </source>
</reference>
<keyword evidence="1" id="KW-0812">Transmembrane</keyword>
<dbReference type="InterPro" id="IPR007138">
    <property type="entry name" value="ABM_dom"/>
</dbReference>
<dbReference type="PROSITE" id="PS51725">
    <property type="entry name" value="ABM"/>
    <property type="match status" value="1"/>
</dbReference>
<feature type="transmembrane region" description="Helical" evidence="1">
    <location>
        <begin position="158"/>
        <end position="179"/>
    </location>
</feature>
<dbReference type="GO" id="GO:0004497">
    <property type="term" value="F:monooxygenase activity"/>
    <property type="evidence" value="ECO:0007669"/>
    <property type="project" value="UniProtKB-KW"/>
</dbReference>
<organism evidence="3 4">
    <name type="scientific">Geomonas oryzisoli</name>
    <dbReference type="NCBI Taxonomy" id="2847992"/>
    <lineage>
        <taxon>Bacteria</taxon>
        <taxon>Pseudomonadati</taxon>
        <taxon>Thermodesulfobacteriota</taxon>
        <taxon>Desulfuromonadia</taxon>
        <taxon>Geobacterales</taxon>
        <taxon>Geobacteraceae</taxon>
        <taxon>Geomonas</taxon>
    </lineage>
</organism>
<keyword evidence="1" id="KW-1133">Transmembrane helix</keyword>
<keyword evidence="1" id="KW-0472">Membrane</keyword>
<keyword evidence="3" id="KW-0503">Monooxygenase</keyword>
<evidence type="ECO:0000313" key="3">
    <source>
        <dbReference type="EMBL" id="QWV95354.1"/>
    </source>
</evidence>
<evidence type="ECO:0000256" key="1">
    <source>
        <dbReference type="SAM" id="Phobius"/>
    </source>
</evidence>
<dbReference type="EMBL" id="CP076723">
    <property type="protein sequence ID" value="QWV95354.1"/>
    <property type="molecule type" value="Genomic_DNA"/>
</dbReference>
<dbReference type="PANTHER" id="PTHR40057">
    <property type="entry name" value="SLR1162 PROTEIN"/>
    <property type="match status" value="1"/>
</dbReference>
<dbReference type="Proteomes" id="UP000683557">
    <property type="component" value="Chromosome"/>
</dbReference>
<dbReference type="Pfam" id="PF03992">
    <property type="entry name" value="ABM"/>
    <property type="match status" value="1"/>
</dbReference>
<dbReference type="InterPro" id="IPR038762">
    <property type="entry name" value="ABM_predict"/>
</dbReference>
<proteinExistence type="predicted"/>
<sequence>MGEEDKFPQNLQQGATVVITHRVKEGQQAGYNEWLNEIGPLCRASLGHLDWHIVRPLPDLSETYTIIVRFDTAEHLQEWMNSEVRRRLIEKVRPLLAGDDDFLVRSGLDFWFTPSGAKAKVPVRWKQFLVTWSAIFPLASCVPLAVMPLLRRIGVPPLPYLDTLFISGIIVFLMVYVVMPRYTRLVQRWLFA</sequence>
<feature type="domain" description="ABM" evidence="2">
    <location>
        <begin position="15"/>
        <end position="105"/>
    </location>
</feature>
<keyword evidence="3" id="KW-0560">Oxidoreductase</keyword>
<accession>A0ABX8JCN7</accession>
<protein>
    <submittedName>
        <fullName evidence="3">Antibiotic biosynthesis monooxygenase</fullName>
    </submittedName>
</protein>
<evidence type="ECO:0000313" key="4">
    <source>
        <dbReference type="Proteomes" id="UP000683557"/>
    </source>
</evidence>
<evidence type="ECO:0000259" key="2">
    <source>
        <dbReference type="PROSITE" id="PS51725"/>
    </source>
</evidence>
<gene>
    <name evidence="3" type="ORF">KP004_09350</name>
</gene>
<dbReference type="RefSeq" id="WP_216802045.1">
    <property type="nucleotide sequence ID" value="NZ_CP076723.1"/>
</dbReference>
<keyword evidence="4" id="KW-1185">Reference proteome</keyword>